<dbReference type="eggNOG" id="COG0728">
    <property type="taxonomic scope" value="Bacteria"/>
</dbReference>
<evidence type="ECO:0000256" key="2">
    <source>
        <dbReference type="ARBA" id="ARBA00022475"/>
    </source>
</evidence>
<feature type="transmembrane region" description="Helical" evidence="8">
    <location>
        <begin position="424"/>
        <end position="446"/>
    </location>
</feature>
<dbReference type="EMBL" id="LT629701">
    <property type="protein sequence ID" value="SDM59930.1"/>
    <property type="molecule type" value="Genomic_DNA"/>
</dbReference>
<feature type="transmembrane region" description="Helical" evidence="8">
    <location>
        <begin position="398"/>
        <end position="418"/>
    </location>
</feature>
<evidence type="ECO:0000256" key="4">
    <source>
        <dbReference type="ARBA" id="ARBA00022960"/>
    </source>
</evidence>
<keyword evidence="2" id="KW-1003">Cell membrane</keyword>
<dbReference type="STRING" id="211114.SAMN04489726_2444"/>
<dbReference type="GO" id="GO:0034204">
    <property type="term" value="P:lipid translocation"/>
    <property type="evidence" value="ECO:0007669"/>
    <property type="project" value="TreeGrafter"/>
</dbReference>
<evidence type="ECO:0000256" key="6">
    <source>
        <dbReference type="ARBA" id="ARBA00022989"/>
    </source>
</evidence>
<keyword evidence="10" id="KW-1185">Reference proteome</keyword>
<dbReference type="CDD" id="cd13123">
    <property type="entry name" value="MATE_MurJ_like"/>
    <property type="match status" value="1"/>
</dbReference>
<feature type="transmembrane region" description="Helical" evidence="8">
    <location>
        <begin position="486"/>
        <end position="508"/>
    </location>
</feature>
<dbReference type="Pfam" id="PF03023">
    <property type="entry name" value="MurJ"/>
    <property type="match status" value="1"/>
</dbReference>
<evidence type="ECO:0000256" key="7">
    <source>
        <dbReference type="ARBA" id="ARBA00023136"/>
    </source>
</evidence>
<accession>A0A1G9UJ10</accession>
<organism evidence="9 10">
    <name type="scientific">Allokutzneria albata</name>
    <name type="common">Kibdelosporangium albatum</name>
    <dbReference type="NCBI Taxonomy" id="211114"/>
    <lineage>
        <taxon>Bacteria</taxon>
        <taxon>Bacillati</taxon>
        <taxon>Actinomycetota</taxon>
        <taxon>Actinomycetes</taxon>
        <taxon>Pseudonocardiales</taxon>
        <taxon>Pseudonocardiaceae</taxon>
        <taxon>Allokutzneria</taxon>
    </lineage>
</organism>
<dbReference type="GO" id="GO:0005886">
    <property type="term" value="C:plasma membrane"/>
    <property type="evidence" value="ECO:0007669"/>
    <property type="project" value="UniProtKB-SubCell"/>
</dbReference>
<feature type="transmembrane region" description="Helical" evidence="8">
    <location>
        <begin position="323"/>
        <end position="343"/>
    </location>
</feature>
<keyword evidence="6 8" id="KW-1133">Transmembrane helix</keyword>
<feature type="transmembrane region" description="Helical" evidence="8">
    <location>
        <begin position="278"/>
        <end position="302"/>
    </location>
</feature>
<reference evidence="9 10" key="1">
    <citation type="submission" date="2016-10" db="EMBL/GenBank/DDBJ databases">
        <authorList>
            <person name="de Groot N.N."/>
        </authorList>
    </citation>
    <scope>NUCLEOTIDE SEQUENCE [LARGE SCALE GENOMIC DNA]</scope>
    <source>
        <strain evidence="9 10">DSM 44149</strain>
    </source>
</reference>
<evidence type="ECO:0000313" key="10">
    <source>
        <dbReference type="Proteomes" id="UP000183376"/>
    </source>
</evidence>
<feature type="transmembrane region" description="Helical" evidence="8">
    <location>
        <begin position="166"/>
        <end position="187"/>
    </location>
</feature>
<feature type="transmembrane region" description="Helical" evidence="8">
    <location>
        <begin position="137"/>
        <end position="157"/>
    </location>
</feature>
<evidence type="ECO:0000313" key="9">
    <source>
        <dbReference type="EMBL" id="SDM59930.1"/>
    </source>
</evidence>
<keyword evidence="3 8" id="KW-0812">Transmembrane</keyword>
<feature type="transmembrane region" description="Helical" evidence="8">
    <location>
        <begin position="245"/>
        <end position="266"/>
    </location>
</feature>
<evidence type="ECO:0000256" key="3">
    <source>
        <dbReference type="ARBA" id="ARBA00022692"/>
    </source>
</evidence>
<gene>
    <name evidence="9" type="ORF">SAMN04489726_2444</name>
</gene>
<feature type="transmembrane region" description="Helical" evidence="8">
    <location>
        <begin position="363"/>
        <end position="386"/>
    </location>
</feature>
<dbReference type="InterPro" id="IPR051050">
    <property type="entry name" value="Lipid_II_flippase_MurJ/MviN"/>
</dbReference>
<feature type="transmembrane region" description="Helical" evidence="8">
    <location>
        <begin position="97"/>
        <end position="117"/>
    </location>
</feature>
<dbReference type="GO" id="GO:0008360">
    <property type="term" value="P:regulation of cell shape"/>
    <property type="evidence" value="ECO:0007669"/>
    <property type="project" value="UniProtKB-KW"/>
</dbReference>
<name>A0A1G9UJ10_ALLAB</name>
<keyword evidence="7 8" id="KW-0472">Membrane</keyword>
<dbReference type="AlphaFoldDB" id="A0A1G9UJ10"/>
<dbReference type="GO" id="GO:0009252">
    <property type="term" value="P:peptidoglycan biosynthetic process"/>
    <property type="evidence" value="ECO:0007669"/>
    <property type="project" value="UniProtKB-KW"/>
</dbReference>
<dbReference type="InterPro" id="IPR004268">
    <property type="entry name" value="MurJ"/>
</dbReference>
<sequence>MTTVDKRRGTLARTSGAIAVATLASRVTGFLRNAAVVWVLGLEVLGNAYTAANTLPNQVYELLIGGVLTSVLVPVLVRAHHDDADHGEAYTQRLLTLATTALLAITALAVVAAPLLIDVVVDNSTGKANPALATALAYLLLPQILFYGLSALLTAVLNTRGVFGPAAWAPVLNNVVLLATLATYALLPGKPLLSPARMSDPHLLVLGIGSTLGVVVQAIILVPALRRSGFRWHWRWGWDRRFGSFGALAAWTVAYALLAQVGVVAVSNVTTAHGGLLIYTTVWLLVQLPYGIIGFSLITAILPRMSRASAGQNTTAVIRDLSLATRLCAVVMLPSSALLTVLGPPLGIAVFSYGNGVSEAGRLGIALAFAAFGVLPYALTLIQLRVFYAMNDARTPTLIMLIMTALKVPLTYLTPHLLPSEHVIYGVVVANSLTFVIGWAIGQLWLRVRLGPLRGRQLLGTFAKSLLASLTAAGAALVVSTAMPSAWASLAVGGLVGATAALGVLFLLRTKELQVVMRRR</sequence>
<evidence type="ECO:0000256" key="5">
    <source>
        <dbReference type="ARBA" id="ARBA00022984"/>
    </source>
</evidence>
<protein>
    <submittedName>
        <fullName evidence="9">Putative peptidoglycan lipid II flippase</fullName>
    </submittedName>
</protein>
<keyword evidence="4" id="KW-0133">Cell shape</keyword>
<dbReference type="PANTHER" id="PTHR47019">
    <property type="entry name" value="LIPID II FLIPPASE MURJ"/>
    <property type="match status" value="1"/>
</dbReference>
<evidence type="ECO:0000256" key="1">
    <source>
        <dbReference type="ARBA" id="ARBA00004651"/>
    </source>
</evidence>
<dbReference type="PANTHER" id="PTHR47019:SF1">
    <property type="entry name" value="LIPID II FLIPPASE MURJ"/>
    <property type="match status" value="1"/>
</dbReference>
<dbReference type="Proteomes" id="UP000183376">
    <property type="component" value="Chromosome I"/>
</dbReference>
<evidence type="ECO:0000256" key="8">
    <source>
        <dbReference type="SAM" id="Phobius"/>
    </source>
</evidence>
<dbReference type="RefSeq" id="WP_030430674.1">
    <property type="nucleotide sequence ID" value="NZ_JOEF01000014.1"/>
</dbReference>
<comment type="subcellular location">
    <subcellularLocation>
        <location evidence="1">Cell membrane</location>
        <topology evidence="1">Multi-pass membrane protein</topology>
    </subcellularLocation>
</comment>
<proteinExistence type="predicted"/>
<dbReference type="GO" id="GO:0015648">
    <property type="term" value="F:lipid-linked peptidoglycan transporter activity"/>
    <property type="evidence" value="ECO:0007669"/>
    <property type="project" value="TreeGrafter"/>
</dbReference>
<feature type="transmembrane region" description="Helical" evidence="8">
    <location>
        <begin position="203"/>
        <end position="225"/>
    </location>
</feature>
<dbReference type="NCBIfam" id="TIGR01695">
    <property type="entry name" value="murJ_mviN"/>
    <property type="match status" value="1"/>
</dbReference>
<feature type="transmembrane region" description="Helical" evidence="8">
    <location>
        <begin position="59"/>
        <end position="77"/>
    </location>
</feature>
<keyword evidence="5" id="KW-0573">Peptidoglycan synthesis</keyword>
<feature type="transmembrane region" description="Helical" evidence="8">
    <location>
        <begin position="458"/>
        <end position="480"/>
    </location>
</feature>
<dbReference type="PRINTS" id="PR01806">
    <property type="entry name" value="VIRFACTRMVIN"/>
</dbReference>